<accession>A0A840D6E0</accession>
<dbReference type="RefSeq" id="WP_044164638.1">
    <property type="nucleotide sequence ID" value="NZ_JACIER010000021.1"/>
</dbReference>
<evidence type="ECO:0000256" key="1">
    <source>
        <dbReference type="SAM" id="SignalP"/>
    </source>
</evidence>
<protein>
    <submittedName>
        <fullName evidence="3">Sugar phosphate isomerase/epimerase</fullName>
    </submittedName>
</protein>
<dbReference type="AlphaFoldDB" id="A0A840D6E0"/>
<dbReference type="PANTHER" id="PTHR12110">
    <property type="entry name" value="HYDROXYPYRUVATE ISOMERASE"/>
    <property type="match status" value="1"/>
</dbReference>
<reference evidence="3" key="1">
    <citation type="submission" date="2020-08" db="EMBL/GenBank/DDBJ databases">
        <title>Genomic Encyclopedia of Type Strains, Phase IV (KMG-IV): sequencing the most valuable type-strain genomes for metagenomic binning, comparative biology and taxonomic classification.</title>
        <authorList>
            <person name="Goeker M."/>
        </authorList>
    </citation>
    <scope>NUCLEOTIDE SEQUENCE [LARGE SCALE GENOMIC DNA]</scope>
    <source>
        <strain evidence="3">DSM 105720</strain>
    </source>
</reference>
<name>A0A840D6E0_9BACE</name>
<keyword evidence="3" id="KW-0413">Isomerase</keyword>
<dbReference type="InterPro" id="IPR036237">
    <property type="entry name" value="Xyl_isomerase-like_sf"/>
</dbReference>
<evidence type="ECO:0000313" key="3">
    <source>
        <dbReference type="EMBL" id="MBB4046028.1"/>
    </source>
</evidence>
<gene>
    <name evidence="3" type="ORF">GGR06_003854</name>
</gene>
<feature type="domain" description="Xylose isomerase-like TIM barrel" evidence="2">
    <location>
        <begin position="66"/>
        <end position="291"/>
    </location>
</feature>
<sequence>MKIKLAFPALLLCLLLLPATTKAQKKTAPKKDIAIQLYSVRDLIGGDVSQPEKYKKYTDVLKHLGQMGYTAVEAANYGNRKFYGRTPQEFKKDVEAAGMRVLSSHCTKSLSPEELASGDFTESLKWWDQCIADHKAAGMSYIVTPSLGVPKTVKDLQTYCDYYNEIGKRCKANGLKYGYHNHAHEYQKVEDKVIMMDYMIENTNPEYVCYEMDVYWVVMGKNSPVDYFNKYPGRFSLLHIKDHREIGQSGMVGFDAIFKNAKTAGVEHIVVEVEGYSTGVEESVKTSLDYLLRASFVPSTYK</sequence>
<comment type="caution">
    <text evidence="3">The sequence shown here is derived from an EMBL/GenBank/DDBJ whole genome shotgun (WGS) entry which is preliminary data.</text>
</comment>
<proteinExistence type="predicted"/>
<organism evidence="3 4">
    <name type="scientific">Bacteroides reticulotermitis</name>
    <dbReference type="NCBI Taxonomy" id="1133319"/>
    <lineage>
        <taxon>Bacteria</taxon>
        <taxon>Pseudomonadati</taxon>
        <taxon>Bacteroidota</taxon>
        <taxon>Bacteroidia</taxon>
        <taxon>Bacteroidales</taxon>
        <taxon>Bacteroidaceae</taxon>
        <taxon>Bacteroides</taxon>
    </lineage>
</organism>
<dbReference type="PANTHER" id="PTHR12110:SF41">
    <property type="entry name" value="INOSOSE DEHYDRATASE"/>
    <property type="match status" value="1"/>
</dbReference>
<dbReference type="EMBL" id="JACIER010000021">
    <property type="protein sequence ID" value="MBB4046028.1"/>
    <property type="molecule type" value="Genomic_DNA"/>
</dbReference>
<feature type="chain" id="PRO_5032296986" evidence="1">
    <location>
        <begin position="24"/>
        <end position="302"/>
    </location>
</feature>
<feature type="signal peptide" evidence="1">
    <location>
        <begin position="1"/>
        <end position="23"/>
    </location>
</feature>
<dbReference type="Proteomes" id="UP000560658">
    <property type="component" value="Unassembled WGS sequence"/>
</dbReference>
<dbReference type="SUPFAM" id="SSF51658">
    <property type="entry name" value="Xylose isomerase-like"/>
    <property type="match status" value="1"/>
</dbReference>
<keyword evidence="4" id="KW-1185">Reference proteome</keyword>
<dbReference type="Pfam" id="PF01261">
    <property type="entry name" value="AP_endonuc_2"/>
    <property type="match status" value="1"/>
</dbReference>
<dbReference type="GO" id="GO:0016853">
    <property type="term" value="F:isomerase activity"/>
    <property type="evidence" value="ECO:0007669"/>
    <property type="project" value="UniProtKB-KW"/>
</dbReference>
<dbReference type="Gene3D" id="3.20.20.150">
    <property type="entry name" value="Divalent-metal-dependent TIM barrel enzymes"/>
    <property type="match status" value="1"/>
</dbReference>
<keyword evidence="1" id="KW-0732">Signal</keyword>
<evidence type="ECO:0000259" key="2">
    <source>
        <dbReference type="Pfam" id="PF01261"/>
    </source>
</evidence>
<dbReference type="InterPro" id="IPR013022">
    <property type="entry name" value="Xyl_isomerase-like_TIM-brl"/>
</dbReference>
<evidence type="ECO:0000313" key="4">
    <source>
        <dbReference type="Proteomes" id="UP000560658"/>
    </source>
</evidence>
<dbReference type="InterPro" id="IPR050312">
    <property type="entry name" value="IolE/XylAMocC-like"/>
</dbReference>